<name>A0A0G1MPK2_9BACT</name>
<dbReference type="PANTHER" id="PTHR22911">
    <property type="entry name" value="ACYL-MALONYL CONDENSING ENZYME-RELATED"/>
    <property type="match status" value="1"/>
</dbReference>
<evidence type="ECO:0000259" key="2">
    <source>
        <dbReference type="Pfam" id="PF00892"/>
    </source>
</evidence>
<dbReference type="InterPro" id="IPR000620">
    <property type="entry name" value="EamA_dom"/>
</dbReference>
<dbReference type="GO" id="GO:0016020">
    <property type="term" value="C:membrane"/>
    <property type="evidence" value="ECO:0007669"/>
    <property type="project" value="InterPro"/>
</dbReference>
<feature type="transmembrane region" description="Helical" evidence="1">
    <location>
        <begin position="60"/>
        <end position="83"/>
    </location>
</feature>
<sequence>MWFFYALAFAVISSFSIIIAKKVMKDVDQYAYLLLVSIFTFPFLFLSSLAFYGIPRLDPGFWMPTITGTAISVLASLLVYKAIRESEISLVNPISSFNPVFTTIVSFIFLGEKLKFTDTLGILLIVLGAYFLQLSKSKEGLFAPFTALVNHKGVRLAIVAYLLWSITPAFEKTAILYTSPQNPPFAAFIGKTVAILLLVPVAWKKSITPIRKALVSWKWILLDGILGGLGISAAFIAYSLSPLGIATAVFKLSVIIVPVLGWLFFKEKGIKERLAGSFVMLLGENLQRKTHFVEVDAQQINSIIYKPIEIYTALAVFFIAICLPLNLLAYWFKNKYTRNLSEK</sequence>
<feature type="transmembrane region" description="Helical" evidence="1">
    <location>
        <begin position="6"/>
        <end position="24"/>
    </location>
</feature>
<organism evidence="3 4">
    <name type="scientific">Candidatus Woesebacteria bacterium GW2011_GWB1_45_5</name>
    <dbReference type="NCBI Taxonomy" id="1618581"/>
    <lineage>
        <taxon>Bacteria</taxon>
        <taxon>Candidatus Woeseibacteriota</taxon>
    </lineage>
</organism>
<keyword evidence="1" id="KW-1133">Transmembrane helix</keyword>
<proteinExistence type="predicted"/>
<feature type="transmembrane region" description="Helical" evidence="1">
    <location>
        <begin position="184"/>
        <end position="203"/>
    </location>
</feature>
<reference evidence="3 4" key="1">
    <citation type="journal article" date="2015" name="Nature">
        <title>rRNA introns, odd ribosomes, and small enigmatic genomes across a large radiation of phyla.</title>
        <authorList>
            <person name="Brown C.T."/>
            <person name="Hug L.A."/>
            <person name="Thomas B.C."/>
            <person name="Sharon I."/>
            <person name="Castelle C.J."/>
            <person name="Singh A."/>
            <person name="Wilkins M.J."/>
            <person name="Williams K.H."/>
            <person name="Banfield J.F."/>
        </authorList>
    </citation>
    <scope>NUCLEOTIDE SEQUENCE [LARGE SCALE GENOMIC DNA]</scope>
</reference>
<dbReference type="AlphaFoldDB" id="A0A0G1MPK2"/>
<feature type="transmembrane region" description="Helical" evidence="1">
    <location>
        <begin position="215"/>
        <end position="238"/>
    </location>
</feature>
<dbReference type="Gene3D" id="1.10.3730.20">
    <property type="match status" value="1"/>
</dbReference>
<evidence type="ECO:0000313" key="4">
    <source>
        <dbReference type="Proteomes" id="UP000034329"/>
    </source>
</evidence>
<feature type="transmembrane region" description="Helical" evidence="1">
    <location>
        <begin position="310"/>
        <end position="332"/>
    </location>
</feature>
<accession>A0A0G1MPK2</accession>
<keyword evidence="1" id="KW-0472">Membrane</keyword>
<feature type="transmembrane region" description="Helical" evidence="1">
    <location>
        <begin position="141"/>
        <end position="164"/>
    </location>
</feature>
<dbReference type="InterPro" id="IPR037185">
    <property type="entry name" value="EmrE-like"/>
</dbReference>
<feature type="domain" description="EamA" evidence="2">
    <location>
        <begin position="152"/>
        <end position="283"/>
    </location>
</feature>
<dbReference type="Pfam" id="PF00892">
    <property type="entry name" value="EamA"/>
    <property type="match status" value="2"/>
</dbReference>
<dbReference type="PANTHER" id="PTHR22911:SF137">
    <property type="entry name" value="SOLUTE CARRIER FAMILY 35 MEMBER G2-RELATED"/>
    <property type="match status" value="1"/>
</dbReference>
<dbReference type="EMBL" id="LCLA01000021">
    <property type="protein sequence ID" value="KKU10089.1"/>
    <property type="molecule type" value="Genomic_DNA"/>
</dbReference>
<evidence type="ECO:0000256" key="1">
    <source>
        <dbReference type="SAM" id="Phobius"/>
    </source>
</evidence>
<evidence type="ECO:0000313" key="3">
    <source>
        <dbReference type="EMBL" id="KKU10089.1"/>
    </source>
</evidence>
<feature type="transmembrane region" description="Helical" evidence="1">
    <location>
        <begin position="31"/>
        <end position="54"/>
    </location>
</feature>
<keyword evidence="1" id="KW-0812">Transmembrane</keyword>
<dbReference type="Proteomes" id="UP000034329">
    <property type="component" value="Unassembled WGS sequence"/>
</dbReference>
<feature type="transmembrane region" description="Helical" evidence="1">
    <location>
        <begin position="116"/>
        <end position="134"/>
    </location>
</feature>
<dbReference type="SUPFAM" id="SSF103481">
    <property type="entry name" value="Multidrug resistance efflux transporter EmrE"/>
    <property type="match status" value="2"/>
</dbReference>
<protein>
    <recommendedName>
        <fullName evidence="2">EamA domain-containing protein</fullName>
    </recommendedName>
</protein>
<feature type="transmembrane region" description="Helical" evidence="1">
    <location>
        <begin position="90"/>
        <end position="110"/>
    </location>
</feature>
<feature type="domain" description="EamA" evidence="2">
    <location>
        <begin position="2"/>
        <end position="132"/>
    </location>
</feature>
<comment type="caution">
    <text evidence="3">The sequence shown here is derived from an EMBL/GenBank/DDBJ whole genome shotgun (WGS) entry which is preliminary data.</text>
</comment>
<gene>
    <name evidence="3" type="ORF">UX13_C0021G0019</name>
</gene>
<feature type="transmembrane region" description="Helical" evidence="1">
    <location>
        <begin position="244"/>
        <end position="265"/>
    </location>
</feature>